<dbReference type="SUPFAM" id="SSF49299">
    <property type="entry name" value="PKD domain"/>
    <property type="match status" value="1"/>
</dbReference>
<dbReference type="NCBIfam" id="NF047446">
    <property type="entry name" value="barrel_OmpL47"/>
    <property type="match status" value="2"/>
</dbReference>
<dbReference type="Gene3D" id="2.60.40.10">
    <property type="entry name" value="Immunoglobulins"/>
    <property type="match status" value="1"/>
</dbReference>
<feature type="region of interest" description="Disordered" evidence="1">
    <location>
        <begin position="563"/>
        <end position="586"/>
    </location>
</feature>
<dbReference type="InterPro" id="IPR035986">
    <property type="entry name" value="PKD_dom_sf"/>
</dbReference>
<dbReference type="InterPro" id="IPR000601">
    <property type="entry name" value="PKD_dom"/>
</dbReference>
<keyword evidence="2" id="KW-0732">Signal</keyword>
<dbReference type="InterPro" id="IPR041542">
    <property type="entry name" value="GH43_C2"/>
</dbReference>
<dbReference type="Pfam" id="PF07995">
    <property type="entry name" value="GSDH"/>
    <property type="match status" value="1"/>
</dbReference>
<dbReference type="InterPro" id="IPR058094">
    <property type="entry name" value="Ig-like_OmpL47-like"/>
</dbReference>
<dbReference type="InterPro" id="IPR013783">
    <property type="entry name" value="Ig-like_fold"/>
</dbReference>
<dbReference type="InterPro" id="IPR012938">
    <property type="entry name" value="Glc/Sorbosone_DH"/>
</dbReference>
<dbReference type="Pfam" id="PF17851">
    <property type="entry name" value="GH43_C2"/>
    <property type="match status" value="1"/>
</dbReference>
<evidence type="ECO:0000256" key="2">
    <source>
        <dbReference type="SAM" id="SignalP"/>
    </source>
</evidence>
<dbReference type="Proteomes" id="UP000278962">
    <property type="component" value="Unassembled WGS sequence"/>
</dbReference>
<dbReference type="Gene3D" id="2.120.10.30">
    <property type="entry name" value="TolB, C-terminal domain"/>
    <property type="match status" value="1"/>
</dbReference>
<evidence type="ECO:0000313" key="4">
    <source>
        <dbReference type="EMBL" id="RKQ87552.1"/>
    </source>
</evidence>
<dbReference type="PANTHER" id="PTHR40469:SF2">
    <property type="entry name" value="GALACTOSE-BINDING DOMAIN-LIKE SUPERFAMILY PROTEIN"/>
    <property type="match status" value="1"/>
</dbReference>
<dbReference type="SUPFAM" id="SSF52317">
    <property type="entry name" value="Class I glutamine amidotransferase-like"/>
    <property type="match status" value="1"/>
</dbReference>
<dbReference type="InterPro" id="IPR011042">
    <property type="entry name" value="6-blade_b-propeller_TolB-like"/>
</dbReference>
<feature type="compositionally biased region" description="Basic and acidic residues" evidence="1">
    <location>
        <begin position="574"/>
        <end position="586"/>
    </location>
</feature>
<dbReference type="GO" id="GO:0005975">
    <property type="term" value="P:carbohydrate metabolic process"/>
    <property type="evidence" value="ECO:0007669"/>
    <property type="project" value="UniProtKB-ARBA"/>
</dbReference>
<name>A0A660L3X1_9ACTN</name>
<feature type="chain" id="PRO_5024942626" evidence="2">
    <location>
        <begin position="26"/>
        <end position="1813"/>
    </location>
</feature>
<gene>
    <name evidence="4" type="ORF">C8N24_5577</name>
</gene>
<keyword evidence="5" id="KW-1185">Reference proteome</keyword>
<protein>
    <submittedName>
        <fullName evidence="4">Glucose/sorbosone dehydrogenase</fullName>
    </submittedName>
</protein>
<dbReference type="SMART" id="SM00089">
    <property type="entry name" value="PKD"/>
    <property type="match status" value="1"/>
</dbReference>
<feature type="compositionally biased region" description="Gly residues" evidence="1">
    <location>
        <begin position="673"/>
        <end position="683"/>
    </location>
</feature>
<dbReference type="Pfam" id="PF06439">
    <property type="entry name" value="3keto-disac_hyd"/>
    <property type="match status" value="1"/>
</dbReference>
<dbReference type="PANTHER" id="PTHR40469">
    <property type="entry name" value="SECRETED GLYCOSYL HYDROLASE"/>
    <property type="match status" value="1"/>
</dbReference>
<dbReference type="InterPro" id="IPR022409">
    <property type="entry name" value="PKD/Chitinase_dom"/>
</dbReference>
<feature type="region of interest" description="Disordered" evidence="1">
    <location>
        <begin position="658"/>
        <end position="718"/>
    </location>
</feature>
<dbReference type="SUPFAM" id="SSF49899">
    <property type="entry name" value="Concanavalin A-like lectins/glucanases"/>
    <property type="match status" value="1"/>
</dbReference>
<dbReference type="Gene3D" id="2.60.120.560">
    <property type="entry name" value="Exo-inulinase, domain 1"/>
    <property type="match status" value="1"/>
</dbReference>
<dbReference type="InterPro" id="IPR029010">
    <property type="entry name" value="ThuA-like"/>
</dbReference>
<dbReference type="RefSeq" id="WP_170179468.1">
    <property type="nucleotide sequence ID" value="NZ_RBIL01000002.1"/>
</dbReference>
<reference evidence="4 5" key="1">
    <citation type="submission" date="2018-10" db="EMBL/GenBank/DDBJ databases">
        <title>Genomic Encyclopedia of Archaeal and Bacterial Type Strains, Phase II (KMG-II): from individual species to whole genera.</title>
        <authorList>
            <person name="Goeker M."/>
        </authorList>
    </citation>
    <scope>NUCLEOTIDE SEQUENCE [LARGE SCALE GENOMIC DNA]</scope>
    <source>
        <strain evidence="4 5">DSM 14954</strain>
    </source>
</reference>
<dbReference type="CDD" id="cd00146">
    <property type="entry name" value="PKD"/>
    <property type="match status" value="1"/>
</dbReference>
<dbReference type="EMBL" id="RBIL01000002">
    <property type="protein sequence ID" value="RKQ87552.1"/>
    <property type="molecule type" value="Genomic_DNA"/>
</dbReference>
<feature type="signal peptide" evidence="2">
    <location>
        <begin position="1"/>
        <end position="25"/>
    </location>
</feature>
<comment type="caution">
    <text evidence="4">The sequence shown here is derived from an EMBL/GenBank/DDBJ whole genome shotgun (WGS) entry which is preliminary data.</text>
</comment>
<organism evidence="4 5">
    <name type="scientific">Solirubrobacter pauli</name>
    <dbReference type="NCBI Taxonomy" id="166793"/>
    <lineage>
        <taxon>Bacteria</taxon>
        <taxon>Bacillati</taxon>
        <taxon>Actinomycetota</taxon>
        <taxon>Thermoleophilia</taxon>
        <taxon>Solirubrobacterales</taxon>
        <taxon>Solirubrobacteraceae</taxon>
        <taxon>Solirubrobacter</taxon>
    </lineage>
</organism>
<dbReference type="Gene3D" id="3.30.1920.20">
    <property type="match status" value="1"/>
</dbReference>
<dbReference type="PROSITE" id="PS50093">
    <property type="entry name" value="PKD"/>
    <property type="match status" value="1"/>
</dbReference>
<evidence type="ECO:0000313" key="5">
    <source>
        <dbReference type="Proteomes" id="UP000278962"/>
    </source>
</evidence>
<dbReference type="InterPro" id="IPR010496">
    <property type="entry name" value="AL/BT2_dom"/>
</dbReference>
<evidence type="ECO:0000256" key="1">
    <source>
        <dbReference type="SAM" id="MobiDB-lite"/>
    </source>
</evidence>
<sequence>MRGRWLWALLLTLALAVLGTGTAHAQSGPKVLVLKGADDATNRAAVAAIKSLGTANGFTAEDAVVADINSTKLAGYQSLIFVNVAGDVLDSAGENALQAYVEAGNGFLGIGSTATVEPGSSFVNGLIGARPSNNPTDAETKTLVAGDRVHPATRELPLQVNRSDLWYTWQTRPTGQVHTVARYRATNAAAGDGTSVGGTDHPISWCRDYRGGRSFYMGMGRTEGAWADANVTKHVLGAIQWTAGLVRADCKATINANYKGTKLLSSGATVTGLATSGESHGLSIADNGWVMYIGRGDCRTDAERGRLLNVPSFARVFSHADPNVGIGCGSVHIFDPKQYTGAENSGVTRAGTLAVYGDGGTGGERTDEGNHKMEYGLIGIAADPKFSENGYVYLQYFPTFNENTKPKGLPVERRISKMSQPRISRFTINRETKQLDLDSERIIFKYDAQIYSCCHVGGGMGFDSEGNLYVTTGDTNSSQNAGDPAVTGPLGYSGNNPIATCPEGPATEASSAHCGQAKYSYQDARRTAGNTNDYNGKMLRFNPREDIPAGADPGVGTTYDLPTAQSPNGPNLFDGKETEDGEGGKTKPEIYAMGLRNPSRLSIDPETDTPYTAWVGPDAQEPDALWGPSTYENAAQISHAGNYGWPYCMGSKQAYRDRLSNGAPRTDNPEGYVPGGPASGGTNGWYDCDNLRNDSPNNTGLKKFPHTTGTGADAGKVRGNNLWWSRGNKGGNDGCPQFPRSATAPDGKVAAPDYGATPTQGCPFVRNEGLTVMNGPVYRYKTTDDNSRRWPEYWDGRWFLHNNGGPSVKHGLLLDPDTDQNAGLPVWADSLRDTLSWGGSYMDSKFGPDGALYVQTYDGFFRAGTAIGIYRYDYVGGAPTPGANPRAFPIGDFSARFSSAGSGGKSFEWDFGDGSPKSTEANPTHKYADAKRYTATLKVTYADGGTDTKTVDVDVLSGKDDAKPVTTATLSPSAPDEAPNVYRRPVTLTLTAADPAGGSGVEKTEYRINGGDWTGYSAPIRRQQAGLYTVEFQSTDRTGNVEDVKSVAFEIKPANNCVPDLNDEFNAGPLNTAQWTVRRENTAAQSFEEGALRLKVRKGDMIGDEATAQNVLLKDAPSGSWQAQTKVDVSTLTDSGEQAGLVLWQSEKDAGGNNTFAKITYISKGSFSQYEWVATRNNSSDIQAGPQISAPDGDVYLRVSSDGDGTYIAEGSTNGESWQQIGPDITNLGDPETIKVGLKVSNGADSEHYAGFDWFRVDCSDRVAPRTTVETTGGQQGQLGWWTGAPTLALNANDGTRGAVDKVTYSVDGGAQRTYEGPFTVDTPGDHVVEYFATDKAGNVETAKRYLFRVDTAAPAIDASYEGDEGTGPLTVSLDTPDGDAGSGTVLTEYRVDGGPWTTYAATDERVLLDASESSLALWKQAGAGGFERLDDGSDGISPTPSDSLGMLWFKAQDFGDFRLKLQFREGRAEGDSNGGVFVRFPNPEQTPRTHECSKVGAAANDPAWVAINCGHEIQLYDGESGETRKTGSVYTFDNNGIEDIGVPKRGSWEDYEIEVVGQHYKISRNDEVINEWDNAPGLSSDRAGDPNTTLRQFTRGFIGLQNHGGDDRMQYRNVTIEDLSAGKPKAGDATGEFEVAGVGPHTVEVRATDEAGNVSRQTFDVEIGDSVAPGAGGATPQPLPLAPTSTLLPPMIDTPATYRLGSVTSRVTRATFAKRGVKIPVACTGAMDGSAKLTVSSATRKRLKLKRTTIDSESVKCWGPHSVQVTLKPSSTIAKALARKGGPKSVKLTVSVQMRDWGKPATTRTKTITLRR</sequence>
<accession>A0A660L3X1</accession>
<dbReference type="Gene3D" id="2.60.120.200">
    <property type="match status" value="1"/>
</dbReference>
<dbReference type="Pfam" id="PF06283">
    <property type="entry name" value="ThuA"/>
    <property type="match status" value="1"/>
</dbReference>
<dbReference type="InterPro" id="IPR029062">
    <property type="entry name" value="Class_I_gatase-like"/>
</dbReference>
<feature type="region of interest" description="Disordered" evidence="1">
    <location>
        <begin position="1359"/>
        <end position="1379"/>
    </location>
</feature>
<dbReference type="Gene3D" id="3.40.50.880">
    <property type="match status" value="1"/>
</dbReference>
<proteinExistence type="predicted"/>
<feature type="domain" description="PKD" evidence="3">
    <location>
        <begin position="898"/>
        <end position="960"/>
    </location>
</feature>
<evidence type="ECO:0000259" key="3">
    <source>
        <dbReference type="PROSITE" id="PS50093"/>
    </source>
</evidence>
<dbReference type="Pfam" id="PF18911">
    <property type="entry name" value="PKD_4"/>
    <property type="match status" value="1"/>
</dbReference>
<dbReference type="InterPro" id="IPR013320">
    <property type="entry name" value="ConA-like_dom_sf"/>
</dbReference>
<dbReference type="GO" id="GO:0016787">
    <property type="term" value="F:hydrolase activity"/>
    <property type="evidence" value="ECO:0007669"/>
    <property type="project" value="InterPro"/>
</dbReference>